<organism evidence="1 2">
    <name type="scientific">Galdieria yellowstonensis</name>
    <dbReference type="NCBI Taxonomy" id="3028027"/>
    <lineage>
        <taxon>Eukaryota</taxon>
        <taxon>Rhodophyta</taxon>
        <taxon>Bangiophyceae</taxon>
        <taxon>Galdieriales</taxon>
        <taxon>Galdieriaceae</taxon>
        <taxon>Galdieria</taxon>
    </lineage>
</organism>
<name>A0AAV9IA48_9RHOD</name>
<sequence length="618" mass="71307">MQSETFNQFLQRAVTKEEFLDHTKRFLKSLETLNLKSSEENSYVELVETIQACLNTSISPDDADLVAFELLGPCLRALAVIPRTFQLSEKLSSLCDRFLSLGKPKELFLVVIDEVLSLRSNSKCFFSRVFPLFLSVSISFLRESKNVFFSDIESILKILDIGWNTELVGETTFKFLDERGRDCKHFLKGFFTSVCKLTISVLSLIKFAVLERKFVEANCCGKAKFYLIRVVLDIISWVSLFFSDVFIFDTNEKEEGVEKELWEYNVSLVNVLRDLSMHRRLEIFGLSKFLEDATFQHLLVHRFQSDGSLSELAEELKKEPCSFLSIGCYLFTSFILSPLEEDCFLDSKVKLDLYLPPIAALFQSKWTCHKAIALRLCREVFSDTLECFSGVEVLQLLQPLDCRHFLSANNSHCDCYLLAVFGLLLQCFESTTYQKVSCQVINTCVYHLREPLMRWEVVYFCLMTSTVIGVKAQMVHELKETLLNIENDNDAAKVILSTSQVAEKQDLWNWLADFLFATFLTPRLSFIQELPLVSSSVQILAFIFWRMKRGENVFGWKKRMERRAKDVRTILSRILDQLHFPSQRPSFDAPVHIPQEVRNRICNESLLCISLLDQTLLS</sequence>
<accession>A0AAV9IA48</accession>
<gene>
    <name evidence="1" type="ORF">GAYE_SCF02G2087</name>
</gene>
<reference evidence="1 2" key="1">
    <citation type="submission" date="2022-07" db="EMBL/GenBank/DDBJ databases">
        <title>Genome-wide signatures of adaptation to extreme environments.</title>
        <authorList>
            <person name="Cho C.H."/>
            <person name="Yoon H.S."/>
        </authorList>
    </citation>
    <scope>NUCLEOTIDE SEQUENCE [LARGE SCALE GENOMIC DNA]</scope>
    <source>
        <strain evidence="1 2">108.79 E11</strain>
    </source>
</reference>
<dbReference type="Proteomes" id="UP001300502">
    <property type="component" value="Unassembled WGS sequence"/>
</dbReference>
<keyword evidence="2" id="KW-1185">Reference proteome</keyword>
<evidence type="ECO:0000313" key="2">
    <source>
        <dbReference type="Proteomes" id="UP001300502"/>
    </source>
</evidence>
<protein>
    <submittedName>
        <fullName evidence="1">Uncharacterized protein</fullName>
    </submittedName>
</protein>
<dbReference type="AlphaFoldDB" id="A0AAV9IA48"/>
<evidence type="ECO:0000313" key="1">
    <source>
        <dbReference type="EMBL" id="KAK4524188.1"/>
    </source>
</evidence>
<dbReference type="EMBL" id="JANCYU010000022">
    <property type="protein sequence ID" value="KAK4524188.1"/>
    <property type="molecule type" value="Genomic_DNA"/>
</dbReference>
<proteinExistence type="predicted"/>
<comment type="caution">
    <text evidence="1">The sequence shown here is derived from an EMBL/GenBank/DDBJ whole genome shotgun (WGS) entry which is preliminary data.</text>
</comment>